<sequence>MEQVKDVDEYFYKFLPYFHRFEDSSALKLFLSGLAPYIHRENFFDDPKTLAETFCLAKILRRKMKTTSSSLEIQEEIKEESDVDSTDKSNEATISSPNSEIQSLKHPNQLQHQQSSCQKSEILDEKEEVATELINSSEQIGNSLIVEEEEQTIQEEDCNHSAIAETGQRTFAAFENGAAIEKKNSAATVTNGDLQARQLRRFVSLMPPPLLAAFFPWNRDGDDEEQSHDG</sequence>
<proteinExistence type="predicted"/>
<feature type="region of interest" description="Disordered" evidence="1">
    <location>
        <begin position="70"/>
        <end position="119"/>
    </location>
</feature>
<accession>A0ABU6S737</accession>
<feature type="compositionally biased region" description="Acidic residues" evidence="1">
    <location>
        <begin position="73"/>
        <end position="84"/>
    </location>
</feature>
<name>A0ABU6S737_9FABA</name>
<evidence type="ECO:0000256" key="1">
    <source>
        <dbReference type="SAM" id="MobiDB-lite"/>
    </source>
</evidence>
<organism evidence="2 3">
    <name type="scientific">Stylosanthes scabra</name>
    <dbReference type="NCBI Taxonomy" id="79078"/>
    <lineage>
        <taxon>Eukaryota</taxon>
        <taxon>Viridiplantae</taxon>
        <taxon>Streptophyta</taxon>
        <taxon>Embryophyta</taxon>
        <taxon>Tracheophyta</taxon>
        <taxon>Spermatophyta</taxon>
        <taxon>Magnoliopsida</taxon>
        <taxon>eudicotyledons</taxon>
        <taxon>Gunneridae</taxon>
        <taxon>Pentapetalae</taxon>
        <taxon>rosids</taxon>
        <taxon>fabids</taxon>
        <taxon>Fabales</taxon>
        <taxon>Fabaceae</taxon>
        <taxon>Papilionoideae</taxon>
        <taxon>50 kb inversion clade</taxon>
        <taxon>dalbergioids sensu lato</taxon>
        <taxon>Dalbergieae</taxon>
        <taxon>Pterocarpus clade</taxon>
        <taxon>Stylosanthes</taxon>
    </lineage>
</organism>
<evidence type="ECO:0000313" key="2">
    <source>
        <dbReference type="EMBL" id="MED6131938.1"/>
    </source>
</evidence>
<comment type="caution">
    <text evidence="2">The sequence shown here is derived from an EMBL/GenBank/DDBJ whole genome shotgun (WGS) entry which is preliminary data.</text>
</comment>
<feature type="compositionally biased region" description="Polar residues" evidence="1">
    <location>
        <begin position="91"/>
        <end position="119"/>
    </location>
</feature>
<dbReference type="EMBL" id="JASCZI010060454">
    <property type="protein sequence ID" value="MED6131938.1"/>
    <property type="molecule type" value="Genomic_DNA"/>
</dbReference>
<dbReference type="Proteomes" id="UP001341840">
    <property type="component" value="Unassembled WGS sequence"/>
</dbReference>
<protein>
    <submittedName>
        <fullName evidence="2">Uncharacterized protein</fullName>
    </submittedName>
</protein>
<evidence type="ECO:0000313" key="3">
    <source>
        <dbReference type="Proteomes" id="UP001341840"/>
    </source>
</evidence>
<gene>
    <name evidence="2" type="ORF">PIB30_014650</name>
</gene>
<keyword evidence="3" id="KW-1185">Reference proteome</keyword>
<reference evidence="2 3" key="1">
    <citation type="journal article" date="2023" name="Plants (Basel)">
        <title>Bridging the Gap: Combining Genomics and Transcriptomics Approaches to Understand Stylosanthes scabra, an Orphan Legume from the Brazilian Caatinga.</title>
        <authorList>
            <person name="Ferreira-Neto J.R.C."/>
            <person name="da Silva M.D."/>
            <person name="Binneck E."/>
            <person name="de Melo N.F."/>
            <person name="da Silva R.H."/>
            <person name="de Melo A.L.T.M."/>
            <person name="Pandolfi V."/>
            <person name="Bustamante F.O."/>
            <person name="Brasileiro-Vidal A.C."/>
            <person name="Benko-Iseppon A.M."/>
        </authorList>
    </citation>
    <scope>NUCLEOTIDE SEQUENCE [LARGE SCALE GENOMIC DNA]</scope>
    <source>
        <tissue evidence="2">Leaves</tissue>
    </source>
</reference>